<evidence type="ECO:0000313" key="1">
    <source>
        <dbReference type="EMBL" id="EJW02417.1"/>
    </source>
</evidence>
<proteinExistence type="predicted"/>
<dbReference type="HOGENOM" id="CLU_1959552_0_0_1"/>
<dbReference type="InParanoid" id="J9DM08"/>
<keyword evidence="2" id="KW-1185">Reference proteome</keyword>
<accession>J9DM08</accession>
<evidence type="ECO:0000313" key="2">
    <source>
        <dbReference type="Proteomes" id="UP000003163"/>
    </source>
</evidence>
<dbReference type="EMBL" id="AFBI03000072">
    <property type="protein sequence ID" value="EJW02417.1"/>
    <property type="molecule type" value="Genomic_DNA"/>
</dbReference>
<dbReference type="VEuPathDB" id="MicrosporidiaDB:EDEG_03159"/>
<reference evidence="1 2" key="1">
    <citation type="submission" date="2011-08" db="EMBL/GenBank/DDBJ databases">
        <authorList>
            <person name="Liu Z.J."/>
            <person name="Shi F.L."/>
            <person name="Lu J.Q."/>
            <person name="Li M."/>
            <person name="Wang Z.L."/>
        </authorList>
    </citation>
    <scope>NUCLEOTIDE SEQUENCE [LARGE SCALE GENOMIC DNA]</scope>
    <source>
        <strain evidence="1 2">USNM 41457</strain>
    </source>
</reference>
<sequence>MRINHNNTENFDNASQIAYFEYEDLGRELFIILKYGTTDNLLFWAYSNLGGEEFKNVMETYKNRKNEDCLTYAARLRKPEMIYILIFFGCKIDNIENNRYKDIINEVFDNRMYYKNKIRLLLLRYGIR</sequence>
<reference evidence="2" key="2">
    <citation type="submission" date="2015-07" db="EMBL/GenBank/DDBJ databases">
        <title>Contrasting host-pathogen interactions and genome evolution in two generalist and specialist microsporidian pathogens of mosquitoes.</title>
        <authorList>
            <consortium name="The Broad Institute Genomics Platform"/>
            <consortium name="The Broad Institute Genome Sequencing Center for Infectious Disease"/>
            <person name="Cuomo C.A."/>
            <person name="Sanscrainte N.D."/>
            <person name="Goldberg J.M."/>
            <person name="Heiman D."/>
            <person name="Young S."/>
            <person name="Zeng Q."/>
            <person name="Becnel J.J."/>
            <person name="Birren B.W."/>
        </authorList>
    </citation>
    <scope>NUCLEOTIDE SEQUENCE [LARGE SCALE GENOMIC DNA]</scope>
    <source>
        <strain evidence="2">USNM 41457</strain>
    </source>
</reference>
<gene>
    <name evidence="1" type="ORF">EDEG_03159</name>
</gene>
<organism evidence="1 2">
    <name type="scientific">Edhazardia aedis (strain USNM 41457)</name>
    <name type="common">Microsporidian parasite</name>
    <dbReference type="NCBI Taxonomy" id="1003232"/>
    <lineage>
        <taxon>Eukaryota</taxon>
        <taxon>Fungi</taxon>
        <taxon>Fungi incertae sedis</taxon>
        <taxon>Microsporidia</taxon>
        <taxon>Edhazardia</taxon>
    </lineage>
</organism>
<protein>
    <recommendedName>
        <fullName evidence="3">Ankyrin repeat protein</fullName>
    </recommendedName>
</protein>
<dbReference type="AlphaFoldDB" id="J9DM08"/>
<evidence type="ECO:0008006" key="3">
    <source>
        <dbReference type="Google" id="ProtNLM"/>
    </source>
</evidence>
<dbReference type="Proteomes" id="UP000003163">
    <property type="component" value="Unassembled WGS sequence"/>
</dbReference>
<name>J9DM08_EDHAE</name>
<comment type="caution">
    <text evidence="1">The sequence shown here is derived from an EMBL/GenBank/DDBJ whole genome shotgun (WGS) entry which is preliminary data.</text>
</comment>